<dbReference type="eggNOG" id="COG0835">
    <property type="taxonomic scope" value="Bacteria"/>
</dbReference>
<dbReference type="PROSITE" id="PS50851">
    <property type="entry name" value="CHEW"/>
    <property type="match status" value="1"/>
</dbReference>
<feature type="domain" description="CheW-like" evidence="1">
    <location>
        <begin position="8"/>
        <end position="147"/>
    </location>
</feature>
<dbReference type="PANTHER" id="PTHR22617:SF23">
    <property type="entry name" value="CHEMOTAXIS PROTEIN CHEW"/>
    <property type="match status" value="1"/>
</dbReference>
<dbReference type="AlphaFoldDB" id="B7ANA7"/>
<dbReference type="InterPro" id="IPR002545">
    <property type="entry name" value="CheW-lke_dom"/>
</dbReference>
<proteinExistence type="predicted"/>
<evidence type="ECO:0000313" key="2">
    <source>
        <dbReference type="EMBL" id="EEC58818.1"/>
    </source>
</evidence>
<dbReference type="SMART" id="SM00260">
    <property type="entry name" value="CheW"/>
    <property type="match status" value="1"/>
</dbReference>
<evidence type="ECO:0000313" key="3">
    <source>
        <dbReference type="Proteomes" id="UP000003136"/>
    </source>
</evidence>
<reference evidence="2 3" key="2">
    <citation type="submission" date="2008-11" db="EMBL/GenBank/DDBJ databases">
        <authorList>
            <person name="Fulton L."/>
            <person name="Clifton S."/>
            <person name="Fulton B."/>
            <person name="Xu J."/>
            <person name="Minx P."/>
            <person name="Pepin K.H."/>
            <person name="Johnson M."/>
            <person name="Bhonagiri V."/>
            <person name="Nash W.E."/>
            <person name="Mardis E.R."/>
            <person name="Wilson R.K."/>
        </authorList>
    </citation>
    <scope>NUCLEOTIDE SEQUENCE [LARGE SCALE GENOMIC DNA]</scope>
    <source>
        <strain evidence="2 3">ATCC 43243</strain>
    </source>
</reference>
<dbReference type="Gene3D" id="2.40.50.180">
    <property type="entry name" value="CheA-289, Domain 4"/>
    <property type="match status" value="1"/>
</dbReference>
<dbReference type="SUPFAM" id="SSF50341">
    <property type="entry name" value="CheW-like"/>
    <property type="match status" value="1"/>
</dbReference>
<dbReference type="Proteomes" id="UP000003136">
    <property type="component" value="Unassembled WGS sequence"/>
</dbReference>
<gene>
    <name evidence="2" type="ORF">BACPEC_00160</name>
</gene>
<sequence length="159" mass="17655">MEINMASYVKPVVFKLGEEYYGVDINAVRGIEKEISIVPVPNSVAYIKGIINLRGEVIPVMNLKKKFNMKNDGVPGGNLIIVKVGEVSIALDVDEVNEIDDIAPENIVDMPSMIKTREVSYFDRVANVGGRLIVLIDIDYLLTQAEQEAVQSMTEELKK</sequence>
<dbReference type="InterPro" id="IPR039315">
    <property type="entry name" value="CheW"/>
</dbReference>
<reference evidence="2 3" key="1">
    <citation type="submission" date="2008-11" db="EMBL/GenBank/DDBJ databases">
        <title>Draft genome sequence of Bacteroides pectinophilus (ATCC 43243).</title>
        <authorList>
            <person name="Sudarsanam P."/>
            <person name="Ley R."/>
            <person name="Guruge J."/>
            <person name="Turnbaugh P.J."/>
            <person name="Mahowald M."/>
            <person name="Liep D."/>
            <person name="Gordon J."/>
        </authorList>
    </citation>
    <scope>NUCLEOTIDE SEQUENCE [LARGE SCALE GENOMIC DNA]</scope>
    <source>
        <strain evidence="2 3">ATCC 43243</strain>
    </source>
</reference>
<dbReference type="InterPro" id="IPR036061">
    <property type="entry name" value="CheW-like_dom_sf"/>
</dbReference>
<dbReference type="Gene3D" id="2.30.30.40">
    <property type="entry name" value="SH3 Domains"/>
    <property type="match status" value="1"/>
</dbReference>
<dbReference type="GO" id="GO:0007165">
    <property type="term" value="P:signal transduction"/>
    <property type="evidence" value="ECO:0007669"/>
    <property type="project" value="InterPro"/>
</dbReference>
<dbReference type="STRING" id="483218.BACPEC_00160"/>
<dbReference type="GO" id="GO:0005829">
    <property type="term" value="C:cytosol"/>
    <property type="evidence" value="ECO:0007669"/>
    <property type="project" value="TreeGrafter"/>
</dbReference>
<dbReference type="EMBL" id="ABVQ01000031">
    <property type="protein sequence ID" value="EEC58818.1"/>
    <property type="molecule type" value="Genomic_DNA"/>
</dbReference>
<dbReference type="Pfam" id="PF01584">
    <property type="entry name" value="CheW"/>
    <property type="match status" value="1"/>
</dbReference>
<comment type="caution">
    <text evidence="2">The sequence shown here is derived from an EMBL/GenBank/DDBJ whole genome shotgun (WGS) entry which is preliminary data.</text>
</comment>
<accession>B7ANA7</accession>
<organism evidence="2 3">
    <name type="scientific">[Bacteroides] pectinophilus ATCC 43243</name>
    <dbReference type="NCBI Taxonomy" id="483218"/>
    <lineage>
        <taxon>Bacteria</taxon>
        <taxon>Bacillati</taxon>
        <taxon>Bacillota</taxon>
        <taxon>Clostridia</taxon>
        <taxon>Eubacteriales</taxon>
    </lineage>
</organism>
<dbReference type="GO" id="GO:0006935">
    <property type="term" value="P:chemotaxis"/>
    <property type="evidence" value="ECO:0007669"/>
    <property type="project" value="InterPro"/>
</dbReference>
<dbReference type="HOGENOM" id="CLU_048995_3_1_9"/>
<evidence type="ECO:0000259" key="1">
    <source>
        <dbReference type="PROSITE" id="PS50851"/>
    </source>
</evidence>
<keyword evidence="3" id="KW-1185">Reference proteome</keyword>
<protein>
    <recommendedName>
        <fullName evidence="1">CheW-like domain-containing protein</fullName>
    </recommendedName>
</protein>
<dbReference type="PANTHER" id="PTHR22617">
    <property type="entry name" value="CHEMOTAXIS SENSOR HISTIDINE KINASE-RELATED"/>
    <property type="match status" value="1"/>
</dbReference>
<name>B7ANA7_9FIRM</name>